<accession>A0AAV4XRX6</accession>
<dbReference type="AlphaFoldDB" id="A0AAV4XRX6"/>
<comment type="caution">
    <text evidence="1">The sequence shown here is derived from an EMBL/GenBank/DDBJ whole genome shotgun (WGS) entry which is preliminary data.</text>
</comment>
<protein>
    <submittedName>
        <fullName evidence="1">Uncharacterized protein</fullName>
    </submittedName>
</protein>
<organism evidence="1 2">
    <name type="scientific">Caerostris extrusa</name>
    <name type="common">Bark spider</name>
    <name type="synonym">Caerostris bankana</name>
    <dbReference type="NCBI Taxonomy" id="172846"/>
    <lineage>
        <taxon>Eukaryota</taxon>
        <taxon>Metazoa</taxon>
        <taxon>Ecdysozoa</taxon>
        <taxon>Arthropoda</taxon>
        <taxon>Chelicerata</taxon>
        <taxon>Arachnida</taxon>
        <taxon>Araneae</taxon>
        <taxon>Araneomorphae</taxon>
        <taxon>Entelegynae</taxon>
        <taxon>Araneoidea</taxon>
        <taxon>Araneidae</taxon>
        <taxon>Caerostris</taxon>
    </lineage>
</organism>
<proteinExistence type="predicted"/>
<gene>
    <name evidence="1" type="ORF">CEXT_15701</name>
</gene>
<dbReference type="EMBL" id="BPLR01000677">
    <property type="protein sequence ID" value="GIY96589.1"/>
    <property type="molecule type" value="Genomic_DNA"/>
</dbReference>
<reference evidence="1 2" key="1">
    <citation type="submission" date="2021-06" db="EMBL/GenBank/DDBJ databases">
        <title>Caerostris extrusa draft genome.</title>
        <authorList>
            <person name="Kono N."/>
            <person name="Arakawa K."/>
        </authorList>
    </citation>
    <scope>NUCLEOTIDE SEQUENCE [LARGE SCALE GENOMIC DNA]</scope>
</reference>
<name>A0AAV4XRX6_CAEEX</name>
<evidence type="ECO:0000313" key="2">
    <source>
        <dbReference type="Proteomes" id="UP001054945"/>
    </source>
</evidence>
<dbReference type="Proteomes" id="UP001054945">
    <property type="component" value="Unassembled WGS sequence"/>
</dbReference>
<keyword evidence="2" id="KW-1185">Reference proteome</keyword>
<sequence length="123" mass="13927">MSLNIHAAAILLNQLLSKIDNDFDDFLKSSMLLNNSAISRDLQVSQKPAQCDFRRRNVDTLSVSSELQNGPLKMTDFRKRFQIGKGSANAVSVKQQEVQRYLIAYLFADLKTQSLSIAKHIRK</sequence>
<evidence type="ECO:0000313" key="1">
    <source>
        <dbReference type="EMBL" id="GIY96589.1"/>
    </source>
</evidence>